<dbReference type="Proteomes" id="UP000235672">
    <property type="component" value="Unassembled WGS sequence"/>
</dbReference>
<proteinExistence type="predicted"/>
<keyword evidence="1" id="KW-0812">Transmembrane</keyword>
<name>A0A2J6PSX9_9HELO</name>
<gene>
    <name evidence="2" type="ORF">NA56DRAFT_708007</name>
</gene>
<feature type="transmembrane region" description="Helical" evidence="1">
    <location>
        <begin position="73"/>
        <end position="97"/>
    </location>
</feature>
<evidence type="ECO:0000256" key="1">
    <source>
        <dbReference type="SAM" id="Phobius"/>
    </source>
</evidence>
<dbReference type="OrthoDB" id="303614at2759"/>
<keyword evidence="3" id="KW-1185">Reference proteome</keyword>
<organism evidence="2 3">
    <name type="scientific">Hyaloscypha hepaticicola</name>
    <dbReference type="NCBI Taxonomy" id="2082293"/>
    <lineage>
        <taxon>Eukaryota</taxon>
        <taxon>Fungi</taxon>
        <taxon>Dikarya</taxon>
        <taxon>Ascomycota</taxon>
        <taxon>Pezizomycotina</taxon>
        <taxon>Leotiomycetes</taxon>
        <taxon>Helotiales</taxon>
        <taxon>Hyaloscyphaceae</taxon>
        <taxon>Hyaloscypha</taxon>
    </lineage>
</organism>
<dbReference type="AlphaFoldDB" id="A0A2J6PSX9"/>
<keyword evidence="1" id="KW-1133">Transmembrane helix</keyword>
<protein>
    <submittedName>
        <fullName evidence="2">Uncharacterized protein</fullName>
    </submittedName>
</protein>
<accession>A0A2J6PSX9</accession>
<evidence type="ECO:0000313" key="2">
    <source>
        <dbReference type="EMBL" id="PMD17130.1"/>
    </source>
</evidence>
<evidence type="ECO:0000313" key="3">
    <source>
        <dbReference type="Proteomes" id="UP000235672"/>
    </source>
</evidence>
<keyword evidence="1" id="KW-0472">Membrane</keyword>
<reference evidence="2 3" key="1">
    <citation type="submission" date="2016-05" db="EMBL/GenBank/DDBJ databases">
        <title>A degradative enzymes factory behind the ericoid mycorrhizal symbiosis.</title>
        <authorList>
            <consortium name="DOE Joint Genome Institute"/>
            <person name="Martino E."/>
            <person name="Morin E."/>
            <person name="Grelet G."/>
            <person name="Kuo A."/>
            <person name="Kohler A."/>
            <person name="Daghino S."/>
            <person name="Barry K."/>
            <person name="Choi C."/>
            <person name="Cichocki N."/>
            <person name="Clum A."/>
            <person name="Copeland A."/>
            <person name="Hainaut M."/>
            <person name="Haridas S."/>
            <person name="Labutti K."/>
            <person name="Lindquist E."/>
            <person name="Lipzen A."/>
            <person name="Khouja H.-R."/>
            <person name="Murat C."/>
            <person name="Ohm R."/>
            <person name="Olson A."/>
            <person name="Spatafora J."/>
            <person name="Veneault-Fourrey C."/>
            <person name="Henrissat B."/>
            <person name="Grigoriev I."/>
            <person name="Martin F."/>
            <person name="Perotto S."/>
        </authorList>
    </citation>
    <scope>NUCLEOTIDE SEQUENCE [LARGE SCALE GENOMIC DNA]</scope>
    <source>
        <strain evidence="2 3">UAMH 7357</strain>
    </source>
</reference>
<sequence length="220" mass="24326">MTQSYEVLVIPDTHLDWLFEHNLLVARKPQIRSFAAASSISAEGEVFVVLAIFEKQPRKTNGNFNINVLVPGVLVPSVLIPGVLVLALRVLWVLGVLGQSRQFTRHEIGPARKEKELLRTLELTLVPSLQILSLLAFLERKNIGDSSGGLTVSTTVLQDPGTPFSTDKYNAALIVFFISYLGVESLNDIMQFYQTPPPFRRHICTCAAHRSTSISITADV</sequence>
<dbReference type="EMBL" id="KZ613501">
    <property type="protein sequence ID" value="PMD17130.1"/>
    <property type="molecule type" value="Genomic_DNA"/>
</dbReference>